<evidence type="ECO:0000313" key="1">
    <source>
        <dbReference type="EMBL" id="JAD82831.1"/>
    </source>
</evidence>
<dbReference type="EMBL" id="GBRH01215064">
    <property type="protein sequence ID" value="JAD82831.1"/>
    <property type="molecule type" value="Transcribed_RNA"/>
</dbReference>
<protein>
    <submittedName>
        <fullName evidence="1">Uncharacterized protein</fullName>
    </submittedName>
</protein>
<sequence length="45" mass="5176">MWGGKLHKVGRELLNKTIKEHNTDSRKLPSQAVIVTFKIFILNTI</sequence>
<reference evidence="1" key="2">
    <citation type="journal article" date="2015" name="Data Brief">
        <title>Shoot transcriptome of the giant reed, Arundo donax.</title>
        <authorList>
            <person name="Barrero R.A."/>
            <person name="Guerrero F.D."/>
            <person name="Moolhuijzen P."/>
            <person name="Goolsby J.A."/>
            <person name="Tidwell J."/>
            <person name="Bellgard S.E."/>
            <person name="Bellgard M.I."/>
        </authorList>
    </citation>
    <scope>NUCLEOTIDE SEQUENCE</scope>
    <source>
        <tissue evidence="1">Shoot tissue taken approximately 20 cm above the soil surface</tissue>
    </source>
</reference>
<proteinExistence type="predicted"/>
<accession>A0A0A9D4R8</accession>
<organism evidence="1">
    <name type="scientific">Arundo donax</name>
    <name type="common">Giant reed</name>
    <name type="synonym">Donax arundinaceus</name>
    <dbReference type="NCBI Taxonomy" id="35708"/>
    <lineage>
        <taxon>Eukaryota</taxon>
        <taxon>Viridiplantae</taxon>
        <taxon>Streptophyta</taxon>
        <taxon>Embryophyta</taxon>
        <taxon>Tracheophyta</taxon>
        <taxon>Spermatophyta</taxon>
        <taxon>Magnoliopsida</taxon>
        <taxon>Liliopsida</taxon>
        <taxon>Poales</taxon>
        <taxon>Poaceae</taxon>
        <taxon>PACMAD clade</taxon>
        <taxon>Arundinoideae</taxon>
        <taxon>Arundineae</taxon>
        <taxon>Arundo</taxon>
    </lineage>
</organism>
<name>A0A0A9D4R8_ARUDO</name>
<reference evidence="1" key="1">
    <citation type="submission" date="2014-09" db="EMBL/GenBank/DDBJ databases">
        <authorList>
            <person name="Magalhaes I.L.F."/>
            <person name="Oliveira U."/>
            <person name="Santos F.R."/>
            <person name="Vidigal T.H.D.A."/>
            <person name="Brescovit A.D."/>
            <person name="Santos A.J."/>
        </authorList>
    </citation>
    <scope>NUCLEOTIDE SEQUENCE</scope>
    <source>
        <tissue evidence="1">Shoot tissue taken approximately 20 cm above the soil surface</tissue>
    </source>
</reference>
<dbReference type="AlphaFoldDB" id="A0A0A9D4R8"/>